<dbReference type="Proteomes" id="UP000248886">
    <property type="component" value="Unassembled WGS sequence"/>
</dbReference>
<gene>
    <name evidence="1" type="ORF">DN052_03155</name>
</gene>
<comment type="caution">
    <text evidence="1">The sequence shown here is derived from an EMBL/GenBank/DDBJ whole genome shotgun (WGS) entry which is preliminary data.</text>
</comment>
<reference evidence="1 2" key="1">
    <citation type="submission" date="2018-06" db="EMBL/GenBank/DDBJ databases">
        <title>Draft sequence of Acidithiobacillus ferrooxidans CCM 4253.</title>
        <authorList>
            <person name="Moya-Beltran A."/>
            <person name="Castro M."/>
            <person name="Covarrubias P.C."/>
            <person name="Issotta F."/>
            <person name="Janiczek O."/>
            <person name="Mandl M."/>
            <person name="Kucera J."/>
            <person name="Quatrini R."/>
        </authorList>
    </citation>
    <scope>NUCLEOTIDE SEQUENCE [LARGE SCALE GENOMIC DNA]</scope>
    <source>
        <strain evidence="1 2">CCM 4253</strain>
    </source>
</reference>
<dbReference type="EMBL" id="QKQP01000001">
    <property type="protein sequence ID" value="PZD82062.1"/>
    <property type="molecule type" value="Genomic_DNA"/>
</dbReference>
<organism evidence="1 2">
    <name type="scientific">Acidithiobacillus ferrooxidans</name>
    <name type="common">Thiobacillus ferrooxidans</name>
    <dbReference type="NCBI Taxonomy" id="920"/>
    <lineage>
        <taxon>Bacteria</taxon>
        <taxon>Pseudomonadati</taxon>
        <taxon>Pseudomonadota</taxon>
        <taxon>Acidithiobacillia</taxon>
        <taxon>Acidithiobacillales</taxon>
        <taxon>Acidithiobacillaceae</taxon>
        <taxon>Acidithiobacillus</taxon>
    </lineage>
</organism>
<evidence type="ECO:0000313" key="2">
    <source>
        <dbReference type="Proteomes" id="UP000248886"/>
    </source>
</evidence>
<evidence type="ECO:0008006" key="3">
    <source>
        <dbReference type="Google" id="ProtNLM"/>
    </source>
</evidence>
<name>A0A2W1KI09_ACIFR</name>
<protein>
    <recommendedName>
        <fullName evidence="3">Methyl-accepting chemotaxis protein</fullName>
    </recommendedName>
</protein>
<dbReference type="AlphaFoldDB" id="A0A2W1KI09"/>
<sequence length="107" mass="11725">MVVIMESGAKTVEPKDHVSGDNLEKLSHWMTRLTEEVQLALAETTKAVVSLTAVVELIRSQAANVEKMAEEVSELAGMAQKRTEHLACSPRFEYDLHRSCCDLAGPG</sequence>
<accession>A0A2W1KI09</accession>
<evidence type="ECO:0000313" key="1">
    <source>
        <dbReference type="EMBL" id="PZD82062.1"/>
    </source>
</evidence>
<proteinExistence type="predicted"/>